<keyword evidence="4 5" id="KW-1133">Transmembrane helix</keyword>
<comment type="similarity">
    <text evidence="1">Belongs to the LytR/CpsA/Psr (LCP) family.</text>
</comment>
<name>A0ABY4GQR3_9BACI</name>
<evidence type="ECO:0000256" key="2">
    <source>
        <dbReference type="ARBA" id="ARBA00022692"/>
    </source>
</evidence>
<reference evidence="7 8" key="1">
    <citation type="submission" date="2022-04" db="EMBL/GenBank/DDBJ databases">
        <title>Gracilibacillus sp. isolated from saltern.</title>
        <authorList>
            <person name="Won M."/>
            <person name="Lee C.-M."/>
            <person name="Woen H.-Y."/>
            <person name="Kwon S.-W."/>
        </authorList>
    </citation>
    <scope>NUCLEOTIDE SEQUENCE [LARGE SCALE GENOMIC DNA]</scope>
    <source>
        <strain evidence="7 8">SSPM10-3</strain>
    </source>
</reference>
<dbReference type="InterPro" id="IPR004474">
    <property type="entry name" value="LytR_CpsA_psr"/>
</dbReference>
<dbReference type="PANTHER" id="PTHR33392:SF6">
    <property type="entry name" value="POLYISOPRENYL-TEICHOIC ACID--PEPTIDOGLYCAN TEICHOIC ACID TRANSFERASE TAGU"/>
    <property type="match status" value="1"/>
</dbReference>
<evidence type="ECO:0000259" key="6">
    <source>
        <dbReference type="Pfam" id="PF03816"/>
    </source>
</evidence>
<evidence type="ECO:0000256" key="1">
    <source>
        <dbReference type="ARBA" id="ARBA00006068"/>
    </source>
</evidence>
<dbReference type="InterPro" id="IPR050922">
    <property type="entry name" value="LytR/CpsA/Psr_CW_biosynth"/>
</dbReference>
<keyword evidence="3" id="KW-0735">Signal-anchor</keyword>
<dbReference type="PANTHER" id="PTHR33392">
    <property type="entry name" value="POLYISOPRENYL-TEICHOIC ACID--PEPTIDOGLYCAN TEICHOIC ACID TRANSFERASE TAGU"/>
    <property type="match status" value="1"/>
</dbReference>
<keyword evidence="8" id="KW-1185">Reference proteome</keyword>
<evidence type="ECO:0000313" key="8">
    <source>
        <dbReference type="Proteomes" id="UP000831537"/>
    </source>
</evidence>
<dbReference type="Pfam" id="PF03816">
    <property type="entry name" value="LytR_cpsA_psr"/>
    <property type="match status" value="1"/>
</dbReference>
<dbReference type="Proteomes" id="UP000831537">
    <property type="component" value="Chromosome"/>
</dbReference>
<protein>
    <submittedName>
        <fullName evidence="7">LCP family protein</fullName>
    </submittedName>
</protein>
<proteinExistence type="inferred from homology"/>
<feature type="domain" description="Cell envelope-related transcriptional attenuator" evidence="6">
    <location>
        <begin position="90"/>
        <end position="231"/>
    </location>
</feature>
<dbReference type="Gene3D" id="3.40.630.190">
    <property type="entry name" value="LCP protein"/>
    <property type="match status" value="1"/>
</dbReference>
<gene>
    <name evidence="7" type="ORF">MUN87_07605</name>
</gene>
<evidence type="ECO:0000256" key="5">
    <source>
        <dbReference type="SAM" id="Phobius"/>
    </source>
</evidence>
<dbReference type="EMBL" id="CP095071">
    <property type="protein sequence ID" value="UOQ86743.1"/>
    <property type="molecule type" value="Genomic_DNA"/>
</dbReference>
<accession>A0ABY4GQR3</accession>
<evidence type="ECO:0000256" key="4">
    <source>
        <dbReference type="ARBA" id="ARBA00022989"/>
    </source>
</evidence>
<evidence type="ECO:0000313" key="7">
    <source>
        <dbReference type="EMBL" id="UOQ86743.1"/>
    </source>
</evidence>
<evidence type="ECO:0000256" key="3">
    <source>
        <dbReference type="ARBA" id="ARBA00022968"/>
    </source>
</evidence>
<keyword evidence="5" id="KW-0472">Membrane</keyword>
<dbReference type="RefSeq" id="WP_244747105.1">
    <property type="nucleotide sequence ID" value="NZ_CP095071.1"/>
</dbReference>
<keyword evidence="2 5" id="KW-0812">Transmembrane</keyword>
<feature type="transmembrane region" description="Helical" evidence="5">
    <location>
        <begin position="17"/>
        <end position="38"/>
    </location>
</feature>
<organism evidence="7 8">
    <name type="scientific">Gracilibacillus salinarum</name>
    <dbReference type="NCBI Taxonomy" id="2932255"/>
    <lineage>
        <taxon>Bacteria</taxon>
        <taxon>Bacillati</taxon>
        <taxon>Bacillota</taxon>
        <taxon>Bacilli</taxon>
        <taxon>Bacillales</taxon>
        <taxon>Bacillaceae</taxon>
        <taxon>Gracilibacillus</taxon>
    </lineage>
</organism>
<dbReference type="NCBIfam" id="TIGR00350">
    <property type="entry name" value="lytR_cpsA_psr"/>
    <property type="match status" value="1"/>
</dbReference>
<sequence>MLRVETRSNRKKINKKWWIWTPIIIVVVLIAVVGGYALSIVNNVEETFNTKMHDPVESIDQEKVKQKMDASEPLNILLLGVDERGNDVGRSDALMVLNLKPETEEMQLISIPRDTRTLIVGRGEQDKINHAYAFGGPDMSIQTVQHFLDIEIDYFVRVNMEGLQELVDELGTITVDNEIEWSDGTYQFTNGPVEMDGAKTLAYVRMRKQDPAGDFGRTERQRKVIEAIINDGANVANVTKINELINIMGNNMSTSIDFNAVKSLLGGYTNTRKNMNSYQMQGSGTTIDGIYYYIVPEEEVAKVQAMINS</sequence>